<keyword evidence="4" id="KW-0408">Iron</keyword>
<dbReference type="GO" id="GO:0005737">
    <property type="term" value="C:cytoplasm"/>
    <property type="evidence" value="ECO:0007669"/>
    <property type="project" value="TreeGrafter"/>
</dbReference>
<dbReference type="GO" id="GO:0004666">
    <property type="term" value="F:prostaglandin-endoperoxide synthase activity"/>
    <property type="evidence" value="ECO:0007669"/>
    <property type="project" value="TreeGrafter"/>
</dbReference>
<dbReference type="PANTHER" id="PTHR11903:SF39">
    <property type="entry name" value="PROSTAGLANDIN G_H SYNTHASE 2-LIKE"/>
    <property type="match status" value="1"/>
</dbReference>
<accession>A0A6N8FWC4</accession>
<proteinExistence type="predicted"/>
<organism evidence="5 6">
    <name type="scientific">Gloeocapsopsis dulcis AAB1 = 1H9</name>
    <dbReference type="NCBI Taxonomy" id="1433147"/>
    <lineage>
        <taxon>Bacteria</taxon>
        <taxon>Bacillati</taxon>
        <taxon>Cyanobacteriota</taxon>
        <taxon>Cyanophyceae</taxon>
        <taxon>Oscillatoriophycideae</taxon>
        <taxon>Chroococcales</taxon>
        <taxon>Chroococcaceae</taxon>
        <taxon>Gloeocapsopsis</taxon>
        <taxon>Gloeocapsopsis dulcis</taxon>
    </lineage>
</organism>
<dbReference type="InterPro" id="IPR019791">
    <property type="entry name" value="Haem_peroxidase_animal"/>
</dbReference>
<evidence type="ECO:0000256" key="2">
    <source>
        <dbReference type="ARBA" id="ARBA00022964"/>
    </source>
</evidence>
<dbReference type="InterPro" id="IPR050783">
    <property type="entry name" value="Oxylipin_biosynth_metab"/>
</dbReference>
<gene>
    <name evidence="5" type="ORF">BWI75_09645</name>
</gene>
<comment type="caution">
    <text evidence="5">The sequence shown here is derived from an EMBL/GenBank/DDBJ whole genome shotgun (WGS) entry which is preliminary data.</text>
</comment>
<dbReference type="SUPFAM" id="SSF48113">
    <property type="entry name" value="Heme-dependent peroxidases"/>
    <property type="match status" value="1"/>
</dbReference>
<keyword evidence="1" id="KW-0479">Metal-binding</keyword>
<keyword evidence="5" id="KW-0575">Peroxidase</keyword>
<dbReference type="InterPro" id="IPR037120">
    <property type="entry name" value="Haem_peroxidase_sf_animal"/>
</dbReference>
<dbReference type="EMBL" id="NAPY01000012">
    <property type="protein sequence ID" value="MUL36605.1"/>
    <property type="molecule type" value="Genomic_DNA"/>
</dbReference>
<name>A0A6N8FWC4_9CHRO</name>
<sequence>MKIGRSTAKDGLRNNIEYYVLTHFRWFWNLVQKNNYLKRRINKFLINNAIYKIPTRPYPFSTMASYTSWDSLTDRKYSGRHLPPVDQGYGKLPSPETIAETLFVRKGKEILSPKSTLLFSYFAQWFTDGFLRTDRNNNLKNTSNHEIDISPVYGLNKDITNILRLHQDGKLRYQTIDGEVYPPYYFENGQVKEEFKELPPPIFREEWTTPEQKDRLFALGNERGNVQIGYVMMNTLFLREHNRICDVLAQTYKDWDDERLFQTARNIVIVLLLQIAIEEYINHITPYHFKFIVDPTAFTNEKWYRQNWMTVEFNLLYRWHSLVPNKVVLDDVELPIEKTQWNNDLITSRGLGKLFDAASRQPAGDIGLHNTPHFILNTDINSIKLGRDAQLASYNDYREMCKFPRVTDFNQITEDEGTQKDLKDLYGHVDNIEYYAGLFAEDTRQDSALSPLIGRLVGIDAFSQALTNPLLAENVFNEKTFSPIGMKIIQATHNLSDVLHRNIAPTDKRFLVSMSQIS</sequence>
<protein>
    <submittedName>
        <fullName evidence="5">Heme peroxidase</fullName>
    </submittedName>
</protein>
<keyword evidence="6" id="KW-1185">Reference proteome</keyword>
<dbReference type="GO" id="GO:0020037">
    <property type="term" value="F:heme binding"/>
    <property type="evidence" value="ECO:0007669"/>
    <property type="project" value="InterPro"/>
</dbReference>
<keyword evidence="3" id="KW-0560">Oxidoreductase</keyword>
<evidence type="ECO:0000313" key="5">
    <source>
        <dbReference type="EMBL" id="MUL36605.1"/>
    </source>
</evidence>
<evidence type="ECO:0000313" key="6">
    <source>
        <dbReference type="Proteomes" id="UP000441797"/>
    </source>
</evidence>
<dbReference type="GO" id="GO:0006979">
    <property type="term" value="P:response to oxidative stress"/>
    <property type="evidence" value="ECO:0007669"/>
    <property type="project" value="InterPro"/>
</dbReference>
<reference evidence="5 6" key="1">
    <citation type="journal article" date="2019" name="Front. Microbiol.">
        <title>Genomic Features for Desiccation Tolerance and Sugar Biosynthesis in the Extremophile Gloeocapsopsis sp. UTEX B3054.</title>
        <authorList>
            <person name="Urrejola C."/>
            <person name="Alcorta J."/>
            <person name="Salas L."/>
            <person name="Vasquez M."/>
            <person name="Polz M.F."/>
            <person name="Vicuna R."/>
            <person name="Diez B."/>
        </authorList>
    </citation>
    <scope>NUCLEOTIDE SEQUENCE [LARGE SCALE GENOMIC DNA]</scope>
    <source>
        <strain evidence="5 6">1H9</strain>
    </source>
</reference>
<dbReference type="InterPro" id="IPR010255">
    <property type="entry name" value="Haem_peroxidase_sf"/>
</dbReference>
<evidence type="ECO:0000256" key="1">
    <source>
        <dbReference type="ARBA" id="ARBA00022723"/>
    </source>
</evidence>
<dbReference type="PANTHER" id="PTHR11903">
    <property type="entry name" value="PROSTAGLANDIN G/H SYNTHASE"/>
    <property type="match status" value="1"/>
</dbReference>
<dbReference type="OrthoDB" id="9765610at2"/>
<dbReference type="GO" id="GO:0016702">
    <property type="term" value="F:oxidoreductase activity, acting on single donors with incorporation of molecular oxygen, incorporation of two atoms of oxygen"/>
    <property type="evidence" value="ECO:0007669"/>
    <property type="project" value="TreeGrafter"/>
</dbReference>
<evidence type="ECO:0000256" key="3">
    <source>
        <dbReference type="ARBA" id="ARBA00023002"/>
    </source>
</evidence>
<dbReference type="RefSeq" id="WP_105218210.1">
    <property type="nucleotide sequence ID" value="NZ_CAWNSU010000076.1"/>
</dbReference>
<dbReference type="AlphaFoldDB" id="A0A6N8FWC4"/>
<dbReference type="GO" id="GO:0004601">
    <property type="term" value="F:peroxidase activity"/>
    <property type="evidence" value="ECO:0007669"/>
    <property type="project" value="UniProtKB-KW"/>
</dbReference>
<dbReference type="GO" id="GO:0006631">
    <property type="term" value="P:fatty acid metabolic process"/>
    <property type="evidence" value="ECO:0007669"/>
    <property type="project" value="UniProtKB-ARBA"/>
</dbReference>
<evidence type="ECO:0000256" key="4">
    <source>
        <dbReference type="ARBA" id="ARBA00023004"/>
    </source>
</evidence>
<dbReference type="GO" id="GO:0046872">
    <property type="term" value="F:metal ion binding"/>
    <property type="evidence" value="ECO:0007669"/>
    <property type="project" value="UniProtKB-KW"/>
</dbReference>
<dbReference type="Pfam" id="PF03098">
    <property type="entry name" value="An_peroxidase"/>
    <property type="match status" value="1"/>
</dbReference>
<dbReference type="CDD" id="cd09816">
    <property type="entry name" value="prostaglandin_endoperoxide_synthase"/>
    <property type="match status" value="1"/>
</dbReference>
<keyword evidence="2" id="KW-0223">Dioxygenase</keyword>
<dbReference type="PROSITE" id="PS50292">
    <property type="entry name" value="PEROXIDASE_3"/>
    <property type="match status" value="1"/>
</dbReference>
<dbReference type="Proteomes" id="UP000441797">
    <property type="component" value="Unassembled WGS sequence"/>
</dbReference>
<dbReference type="Gene3D" id="1.10.640.10">
    <property type="entry name" value="Haem peroxidase domain superfamily, animal type"/>
    <property type="match status" value="1"/>
</dbReference>
<dbReference type="PRINTS" id="PR00457">
    <property type="entry name" value="ANPEROXIDASE"/>
</dbReference>